<dbReference type="InterPro" id="IPR007793">
    <property type="entry name" value="DivIVA_fam"/>
</dbReference>
<evidence type="ECO:0000256" key="5">
    <source>
        <dbReference type="ARBA" id="ARBA00022618"/>
    </source>
</evidence>
<name>A0ABP6MI04_9ACTN</name>
<keyword evidence="5" id="KW-0132">Cell division</keyword>
<protein>
    <recommendedName>
        <fullName evidence="3">Cell wall synthesis protein Wag31</fullName>
    </recommendedName>
    <alternativeName>
        <fullName evidence="8">Antigen 84</fullName>
    </alternativeName>
</protein>
<evidence type="ECO:0000256" key="7">
    <source>
        <dbReference type="ARBA" id="ARBA00023306"/>
    </source>
</evidence>
<evidence type="ECO:0000256" key="2">
    <source>
        <dbReference type="ARBA" id="ARBA00009008"/>
    </source>
</evidence>
<keyword evidence="7" id="KW-0131">Cell cycle</keyword>
<dbReference type="RefSeq" id="WP_344854892.1">
    <property type="nucleotide sequence ID" value="NZ_BAAAUT010000002.1"/>
</dbReference>
<evidence type="ECO:0000256" key="6">
    <source>
        <dbReference type="ARBA" id="ARBA00023054"/>
    </source>
</evidence>
<dbReference type="PANTHER" id="PTHR35794:SF2">
    <property type="entry name" value="CELL DIVISION PROTEIN DIVIVA"/>
    <property type="match status" value="1"/>
</dbReference>
<organism evidence="10 11">
    <name type="scientific">Planomonospora alba</name>
    <dbReference type="NCBI Taxonomy" id="161354"/>
    <lineage>
        <taxon>Bacteria</taxon>
        <taxon>Bacillati</taxon>
        <taxon>Actinomycetota</taxon>
        <taxon>Actinomycetes</taxon>
        <taxon>Streptosporangiales</taxon>
        <taxon>Streptosporangiaceae</taxon>
        <taxon>Planomonospora</taxon>
    </lineage>
</organism>
<keyword evidence="6" id="KW-0175">Coiled coil</keyword>
<proteinExistence type="inferred from homology"/>
<evidence type="ECO:0000256" key="9">
    <source>
        <dbReference type="SAM" id="MobiDB-lite"/>
    </source>
</evidence>
<keyword evidence="11" id="KW-1185">Reference proteome</keyword>
<evidence type="ECO:0000256" key="4">
    <source>
        <dbReference type="ARBA" id="ARBA00022490"/>
    </source>
</evidence>
<feature type="region of interest" description="Disordered" evidence="9">
    <location>
        <begin position="83"/>
        <end position="180"/>
    </location>
</feature>
<evidence type="ECO:0000256" key="1">
    <source>
        <dbReference type="ARBA" id="ARBA00004496"/>
    </source>
</evidence>
<dbReference type="NCBIfam" id="TIGR03544">
    <property type="entry name" value="DivI1A_domain"/>
    <property type="match status" value="3"/>
</dbReference>
<gene>
    <name evidence="10" type="ORF">GCM10010466_02420</name>
</gene>
<reference evidence="11" key="1">
    <citation type="journal article" date="2019" name="Int. J. Syst. Evol. Microbiol.">
        <title>The Global Catalogue of Microorganisms (GCM) 10K type strain sequencing project: providing services to taxonomists for standard genome sequencing and annotation.</title>
        <authorList>
            <consortium name="The Broad Institute Genomics Platform"/>
            <consortium name="The Broad Institute Genome Sequencing Center for Infectious Disease"/>
            <person name="Wu L."/>
            <person name="Ma J."/>
        </authorList>
    </citation>
    <scope>NUCLEOTIDE SEQUENCE [LARGE SCALE GENOMIC DNA]</scope>
    <source>
        <strain evidence="11">JCM 9373</strain>
    </source>
</reference>
<accession>A0ABP6MI04</accession>
<feature type="compositionally biased region" description="Low complexity" evidence="9">
    <location>
        <begin position="125"/>
        <end position="172"/>
    </location>
</feature>
<comment type="caution">
    <text evidence="10">The sequence shown here is derived from an EMBL/GenBank/DDBJ whole genome shotgun (WGS) entry which is preliminary data.</text>
</comment>
<sequence>MNRFPRVLGVRYGYDPDQVDELIRRIEGTLGRGEPAGGPITADEIRDARFRTKLGGYNETAVDYALDAFIVAVEALTGVPAGPGPEARAGEGSGARVTPGPGAPAGAVPDVEPARDAPVPPPDAPAGAGVGAEPARDAVAVPERRPAPGARPAAEAEAVPPDAPPAGAAARPLRVPDPAAPRQERVVLSAEEEALRVERVAFRPGRLGMGYDEEEVDVFLDRVAATLRGTADQPLTAADVREARFGTVIFRPGYAVSQVDAFLNEVAEVLERRLGG</sequence>
<feature type="compositionally biased region" description="Low complexity" evidence="9">
    <location>
        <begin position="94"/>
        <end position="111"/>
    </location>
</feature>
<comment type="similarity">
    <text evidence="2">Belongs to the DivIVA family.</text>
</comment>
<evidence type="ECO:0000313" key="11">
    <source>
        <dbReference type="Proteomes" id="UP001500320"/>
    </source>
</evidence>
<dbReference type="EMBL" id="BAAAUT010000002">
    <property type="protein sequence ID" value="GAA3114891.1"/>
    <property type="molecule type" value="Genomic_DNA"/>
</dbReference>
<keyword evidence="4" id="KW-0963">Cytoplasm</keyword>
<evidence type="ECO:0000313" key="10">
    <source>
        <dbReference type="EMBL" id="GAA3114891.1"/>
    </source>
</evidence>
<comment type="subcellular location">
    <subcellularLocation>
        <location evidence="1">Cytoplasm</location>
    </subcellularLocation>
</comment>
<dbReference type="Proteomes" id="UP001500320">
    <property type="component" value="Unassembled WGS sequence"/>
</dbReference>
<evidence type="ECO:0000256" key="8">
    <source>
        <dbReference type="ARBA" id="ARBA00031737"/>
    </source>
</evidence>
<evidence type="ECO:0000256" key="3">
    <source>
        <dbReference type="ARBA" id="ARBA00018787"/>
    </source>
</evidence>
<dbReference type="PANTHER" id="PTHR35794">
    <property type="entry name" value="CELL DIVISION PROTEIN DIVIVA"/>
    <property type="match status" value="1"/>
</dbReference>
<dbReference type="InterPro" id="IPR019933">
    <property type="entry name" value="DivIVA_domain"/>
</dbReference>
<dbReference type="Gene3D" id="6.10.250.660">
    <property type="match status" value="3"/>
</dbReference>